<dbReference type="Proteomes" id="UP000230423">
    <property type="component" value="Unassembled WGS sequence"/>
</dbReference>
<evidence type="ECO:0000313" key="1">
    <source>
        <dbReference type="EMBL" id="PIO54944.1"/>
    </source>
</evidence>
<feature type="non-terminal residue" evidence="1">
    <location>
        <position position="1"/>
    </location>
</feature>
<protein>
    <submittedName>
        <fullName evidence="1">Uncharacterized protein</fullName>
    </submittedName>
</protein>
<keyword evidence="2" id="KW-1185">Reference proteome</keyword>
<dbReference type="AlphaFoldDB" id="A0A2G9TAI6"/>
<gene>
    <name evidence="1" type="ORF">TELCIR_23681</name>
</gene>
<organism evidence="1 2">
    <name type="scientific">Teladorsagia circumcincta</name>
    <name type="common">Brown stomach worm</name>
    <name type="synonym">Ostertagia circumcincta</name>
    <dbReference type="NCBI Taxonomy" id="45464"/>
    <lineage>
        <taxon>Eukaryota</taxon>
        <taxon>Metazoa</taxon>
        <taxon>Ecdysozoa</taxon>
        <taxon>Nematoda</taxon>
        <taxon>Chromadorea</taxon>
        <taxon>Rhabditida</taxon>
        <taxon>Rhabditina</taxon>
        <taxon>Rhabditomorpha</taxon>
        <taxon>Strongyloidea</taxon>
        <taxon>Trichostrongylidae</taxon>
        <taxon>Teladorsagia</taxon>
    </lineage>
</organism>
<evidence type="ECO:0000313" key="2">
    <source>
        <dbReference type="Proteomes" id="UP000230423"/>
    </source>
</evidence>
<feature type="non-terminal residue" evidence="1">
    <location>
        <position position="80"/>
    </location>
</feature>
<reference evidence="1 2" key="1">
    <citation type="submission" date="2015-09" db="EMBL/GenBank/DDBJ databases">
        <title>Draft genome of the parasitic nematode Teladorsagia circumcincta isolate WARC Sus (inbred).</title>
        <authorList>
            <person name="Mitreva M."/>
        </authorList>
    </citation>
    <scope>NUCLEOTIDE SEQUENCE [LARGE SCALE GENOMIC DNA]</scope>
    <source>
        <strain evidence="1 2">S</strain>
    </source>
</reference>
<proteinExistence type="predicted"/>
<accession>A0A2G9TAI6</accession>
<name>A0A2G9TAI6_TELCI</name>
<dbReference type="EMBL" id="KZ390622">
    <property type="protein sequence ID" value="PIO54944.1"/>
    <property type="molecule type" value="Genomic_DNA"/>
</dbReference>
<sequence length="80" mass="9789">RLECLRWTQVQEWFVLLCGSTKKAKPIEYLFKRLIRPRQTTQRNKYLKWRNWKFLPVIGLHNFFNNTTRFPCLRIASSTT</sequence>